<reference evidence="1" key="1">
    <citation type="submission" date="2022-11" db="EMBL/GenBank/DDBJ databases">
        <authorList>
            <person name="Kikuchi T."/>
        </authorList>
    </citation>
    <scope>NUCLEOTIDE SEQUENCE</scope>
    <source>
        <strain evidence="1">PS1010</strain>
    </source>
</reference>
<evidence type="ECO:0000313" key="2">
    <source>
        <dbReference type="Proteomes" id="UP001152747"/>
    </source>
</evidence>
<dbReference type="OrthoDB" id="5865211at2759"/>
<dbReference type="Proteomes" id="UP001152747">
    <property type="component" value="Unassembled WGS sequence"/>
</dbReference>
<name>A0A9P1IBC9_9PELO</name>
<sequence length="391" mass="45713">MIEINPWTKISTKESAASIYRVDRTIDLVDFTVNGHEETEPSLIPFQKEMKEEFCQIMGETKKNIQLEEHQRFSIERTNCKLYDEASSSHMVTLIEAKRNCFQPYPETELLTTVAALKIIGDTILHPAKNWKIRAYREVIDRKRCIILCSENENVFEIKSSFPIKRDEEMLDSMCEINSAINKMTEDNRNKSICGAQFVESEFRLENKSIKACVFGEIDMIIGVQNQIRFRGLITTTYNKIERNHRISFTDTELFYKSFENTWPRAFWIGIPEIIYALRQDSEMTIESLEKVPIEWISKRYNCGTSRLVDQSVWCVAKVLFEIKSMFESKTNSPNNILVTYAGAINEDEDVPIILDFCPNSYSFRLLQEQVYLKKILDEMNNNDTRTRKLQ</sequence>
<dbReference type="EMBL" id="CANHGI010000002">
    <property type="protein sequence ID" value="CAI5441723.1"/>
    <property type="molecule type" value="Genomic_DNA"/>
</dbReference>
<protein>
    <submittedName>
        <fullName evidence="1">Uncharacterized protein</fullName>
    </submittedName>
</protein>
<organism evidence="1 2">
    <name type="scientific">Caenorhabditis angaria</name>
    <dbReference type="NCBI Taxonomy" id="860376"/>
    <lineage>
        <taxon>Eukaryota</taxon>
        <taxon>Metazoa</taxon>
        <taxon>Ecdysozoa</taxon>
        <taxon>Nematoda</taxon>
        <taxon>Chromadorea</taxon>
        <taxon>Rhabditida</taxon>
        <taxon>Rhabditina</taxon>
        <taxon>Rhabditomorpha</taxon>
        <taxon>Rhabditoidea</taxon>
        <taxon>Rhabditidae</taxon>
        <taxon>Peloderinae</taxon>
        <taxon>Caenorhabditis</taxon>
    </lineage>
</organism>
<evidence type="ECO:0000313" key="1">
    <source>
        <dbReference type="EMBL" id="CAI5441723.1"/>
    </source>
</evidence>
<dbReference type="AlphaFoldDB" id="A0A9P1IBC9"/>
<accession>A0A9P1IBC9</accession>
<proteinExistence type="predicted"/>
<gene>
    <name evidence="1" type="ORF">CAMP_LOCUS4360</name>
</gene>
<keyword evidence="2" id="KW-1185">Reference proteome</keyword>
<comment type="caution">
    <text evidence="1">The sequence shown here is derived from an EMBL/GenBank/DDBJ whole genome shotgun (WGS) entry which is preliminary data.</text>
</comment>